<evidence type="ECO:0000313" key="3">
    <source>
        <dbReference type="EMBL" id="MBC8599862.1"/>
    </source>
</evidence>
<dbReference type="InterPro" id="IPR000683">
    <property type="entry name" value="Gfo/Idh/MocA-like_OxRdtase_N"/>
</dbReference>
<gene>
    <name evidence="3" type="ORF">H8708_11610</name>
</gene>
<comment type="caution">
    <text evidence="3">The sequence shown here is derived from an EMBL/GenBank/DDBJ whole genome shotgun (WGS) entry which is preliminary data.</text>
</comment>
<sequence length="336" mass="37719">MIPEKISTRFRIGIIGPGSICVTYGNALKASDTVSLACICGRDTEKGRKTAERFQVPYYTDQEQMYRNEALDGVLICTPTYTHEEMVRRALARRVPVMCEKPLALDAETARRLVAEAADADVPFMVMQVVRFWPEYRALARLIRSGQLGRIKNVYMSRLSSHPDWTVWHRDPEKSGGGLYDLHIHELDFLYSVFGPAETVYAIGDREENGCFNNVSTCLRFSSGVPAVAEGFMDMTGDFPFSASFRVNGERASVVYESRDGAMTLYKADKPGEELEIPRYDPYREETEYFADCVRSKKETALIPGTDVISVLELLDAVKESLVSGKAVRLSRDSGR</sequence>
<dbReference type="InterPro" id="IPR036291">
    <property type="entry name" value="NAD(P)-bd_dom_sf"/>
</dbReference>
<dbReference type="Gene3D" id="3.30.360.10">
    <property type="entry name" value="Dihydrodipicolinate Reductase, domain 2"/>
    <property type="match status" value="1"/>
</dbReference>
<dbReference type="RefSeq" id="WP_262427937.1">
    <property type="nucleotide sequence ID" value="NZ_JACRTJ010000025.1"/>
</dbReference>
<accession>A0ABR7NX05</accession>
<dbReference type="PANTHER" id="PTHR43377">
    <property type="entry name" value="BILIVERDIN REDUCTASE A"/>
    <property type="match status" value="1"/>
</dbReference>
<feature type="domain" description="GFO/IDH/MocA-like oxidoreductase" evidence="2">
    <location>
        <begin position="136"/>
        <end position="254"/>
    </location>
</feature>
<dbReference type="PANTHER" id="PTHR43377:SF1">
    <property type="entry name" value="BILIVERDIN REDUCTASE A"/>
    <property type="match status" value="1"/>
</dbReference>
<dbReference type="Gene3D" id="3.40.50.720">
    <property type="entry name" value="NAD(P)-binding Rossmann-like Domain"/>
    <property type="match status" value="1"/>
</dbReference>
<protein>
    <submittedName>
        <fullName evidence="3">Gfo/Idh/MocA family oxidoreductase</fullName>
    </submittedName>
</protein>
<keyword evidence="4" id="KW-1185">Reference proteome</keyword>
<dbReference type="SUPFAM" id="SSF51735">
    <property type="entry name" value="NAD(P)-binding Rossmann-fold domains"/>
    <property type="match status" value="1"/>
</dbReference>
<reference evidence="3 4" key="1">
    <citation type="submission" date="2020-08" db="EMBL/GenBank/DDBJ databases">
        <title>Genome public.</title>
        <authorList>
            <person name="Liu C."/>
            <person name="Sun Q."/>
        </authorList>
    </citation>
    <scope>NUCLEOTIDE SEQUENCE [LARGE SCALE GENOMIC DNA]</scope>
    <source>
        <strain evidence="3 4">BX10</strain>
    </source>
</reference>
<evidence type="ECO:0000259" key="2">
    <source>
        <dbReference type="Pfam" id="PF22725"/>
    </source>
</evidence>
<evidence type="ECO:0000259" key="1">
    <source>
        <dbReference type="Pfam" id="PF01408"/>
    </source>
</evidence>
<dbReference type="InterPro" id="IPR055170">
    <property type="entry name" value="GFO_IDH_MocA-like_dom"/>
</dbReference>
<dbReference type="Proteomes" id="UP000647491">
    <property type="component" value="Unassembled WGS sequence"/>
</dbReference>
<name>A0ABR7NX05_9FIRM</name>
<feature type="domain" description="Gfo/Idh/MocA-like oxidoreductase N-terminal" evidence="1">
    <location>
        <begin position="10"/>
        <end position="126"/>
    </location>
</feature>
<evidence type="ECO:0000313" key="4">
    <source>
        <dbReference type="Proteomes" id="UP000647491"/>
    </source>
</evidence>
<proteinExistence type="predicted"/>
<dbReference type="SUPFAM" id="SSF55347">
    <property type="entry name" value="Glyceraldehyde-3-phosphate dehydrogenase-like, C-terminal domain"/>
    <property type="match status" value="1"/>
</dbReference>
<organism evidence="3 4">
    <name type="scientific">Enterocloster hominis</name>
    <name type="common">ex Liu et al. 2021</name>
    <dbReference type="NCBI Taxonomy" id="2763663"/>
    <lineage>
        <taxon>Bacteria</taxon>
        <taxon>Bacillati</taxon>
        <taxon>Bacillota</taxon>
        <taxon>Clostridia</taxon>
        <taxon>Lachnospirales</taxon>
        <taxon>Lachnospiraceae</taxon>
        <taxon>Enterocloster</taxon>
    </lineage>
</organism>
<dbReference type="Pfam" id="PF22725">
    <property type="entry name" value="GFO_IDH_MocA_C3"/>
    <property type="match status" value="1"/>
</dbReference>
<dbReference type="EMBL" id="JACRTJ010000025">
    <property type="protein sequence ID" value="MBC8599862.1"/>
    <property type="molecule type" value="Genomic_DNA"/>
</dbReference>
<dbReference type="InterPro" id="IPR051450">
    <property type="entry name" value="Gfo/Idh/MocA_Oxidoreductases"/>
</dbReference>
<dbReference type="Pfam" id="PF01408">
    <property type="entry name" value="GFO_IDH_MocA"/>
    <property type="match status" value="1"/>
</dbReference>